<proteinExistence type="predicted"/>
<dbReference type="AlphaFoldDB" id="A0A060C271"/>
<feature type="non-terminal residue" evidence="1">
    <location>
        <position position="62"/>
    </location>
</feature>
<reference evidence="1" key="1">
    <citation type="journal article" date="2013" name="Environ. Microbiol.">
        <title>Seasonally variable intestinal metagenomes of the red palm weevil (Rhynchophorus ferrugineus).</title>
        <authorList>
            <person name="Jia S."/>
            <person name="Zhang X."/>
            <person name="Zhang G."/>
            <person name="Yin A."/>
            <person name="Zhang S."/>
            <person name="Li F."/>
            <person name="Wang L."/>
            <person name="Zhao D."/>
            <person name="Yun Q."/>
            <person name="Tala"/>
            <person name="Wang J."/>
            <person name="Sun G."/>
            <person name="Baabdullah M."/>
            <person name="Yu X."/>
            <person name="Hu S."/>
            <person name="Al-Mssallem I.S."/>
            <person name="Yu J."/>
        </authorList>
    </citation>
    <scope>NUCLEOTIDE SEQUENCE</scope>
</reference>
<evidence type="ECO:0000313" key="1">
    <source>
        <dbReference type="EMBL" id="AIA86831.1"/>
    </source>
</evidence>
<name>A0A060C271_9XANT</name>
<sequence length="62" mass="6882">MHAREHAQKRGGPMHYALVTETYPPEVNGVALTVQSLENGLRARGQCRLPWSRPRQGRGTTG</sequence>
<dbReference type="EMBL" id="KF119564">
    <property type="protein sequence ID" value="AIA86831.1"/>
    <property type="molecule type" value="Genomic_DNA"/>
</dbReference>
<accession>A0A060C271</accession>
<organism evidence="1">
    <name type="scientific">uncultured Xanthomonas sp</name>
    <dbReference type="NCBI Taxonomy" id="152831"/>
    <lineage>
        <taxon>Bacteria</taxon>
        <taxon>Pseudomonadati</taxon>
        <taxon>Pseudomonadota</taxon>
        <taxon>Gammaproteobacteria</taxon>
        <taxon>Lysobacterales</taxon>
        <taxon>Lysobacteraceae</taxon>
        <taxon>Xanthomonas</taxon>
        <taxon>environmental samples</taxon>
    </lineage>
</organism>
<protein>
    <submittedName>
        <fullName evidence="1">CAZy families GT4 protein</fullName>
    </submittedName>
</protein>